<name>A0A127FC64_STEDE</name>
<proteinExistence type="predicted"/>
<accession>A0A127FC64</accession>
<organism evidence="2 3">
    <name type="scientific">Steroidobacter denitrificans</name>
    <dbReference type="NCBI Taxonomy" id="465721"/>
    <lineage>
        <taxon>Bacteria</taxon>
        <taxon>Pseudomonadati</taxon>
        <taxon>Pseudomonadota</taxon>
        <taxon>Gammaproteobacteria</taxon>
        <taxon>Steroidobacterales</taxon>
        <taxon>Steroidobacteraceae</taxon>
        <taxon>Steroidobacter</taxon>
    </lineage>
</organism>
<reference evidence="2 3" key="1">
    <citation type="submission" date="2015-06" db="EMBL/GenBank/DDBJ databases">
        <title>A Comprehensive Approach to Explore the Metabolic and Phylogenetic Diversity of Bacterial Steroid Degradation in the Environment: Testosterone as an Example.</title>
        <authorList>
            <person name="Yang F.-C."/>
            <person name="Chen Y.-L."/>
            <person name="Yu C.-P."/>
            <person name="Tang S.-L."/>
            <person name="Wang P.-H."/>
            <person name="Ismail W."/>
            <person name="Wang C.-H."/>
            <person name="Yang C.-Y."/>
            <person name="Chiang Y.-R."/>
        </authorList>
    </citation>
    <scope>NUCLEOTIDE SEQUENCE [LARGE SCALE GENOMIC DNA]</scope>
    <source>
        <strain evidence="2 3">DSM 18526</strain>
    </source>
</reference>
<sequence>MAEPAATETLLGLPAIWSGIVVAGIALLGTIVGAVATNIGATRRLKLQLDHDTAAGFRALDPADFL</sequence>
<dbReference type="EMBL" id="CP011971">
    <property type="protein sequence ID" value="AMN47185.1"/>
    <property type="molecule type" value="Genomic_DNA"/>
</dbReference>
<protein>
    <submittedName>
        <fullName evidence="2">Uncharacterized protein</fullName>
    </submittedName>
</protein>
<keyword evidence="3" id="KW-1185">Reference proteome</keyword>
<keyword evidence="1" id="KW-0472">Membrane</keyword>
<dbReference type="OrthoDB" id="6397922at2"/>
<evidence type="ECO:0000313" key="2">
    <source>
        <dbReference type="EMBL" id="AMN47185.1"/>
    </source>
</evidence>
<dbReference type="AlphaFoldDB" id="A0A127FC64"/>
<feature type="transmembrane region" description="Helical" evidence="1">
    <location>
        <begin position="15"/>
        <end position="36"/>
    </location>
</feature>
<evidence type="ECO:0000313" key="3">
    <source>
        <dbReference type="Proteomes" id="UP000070250"/>
    </source>
</evidence>
<evidence type="ECO:0000256" key="1">
    <source>
        <dbReference type="SAM" id="Phobius"/>
    </source>
</evidence>
<dbReference type="RefSeq" id="WP_066920440.1">
    <property type="nucleotide sequence ID" value="NZ_CP011971.1"/>
</dbReference>
<keyword evidence="1" id="KW-1133">Transmembrane helix</keyword>
<dbReference type="Proteomes" id="UP000070250">
    <property type="component" value="Chromosome"/>
</dbReference>
<keyword evidence="1" id="KW-0812">Transmembrane</keyword>
<dbReference type="KEGG" id="sdf:ACG33_08770"/>
<gene>
    <name evidence="2" type="ORF">ACG33_08770</name>
</gene>